<dbReference type="Proteomes" id="UP000832011">
    <property type="component" value="Chromosome"/>
</dbReference>
<dbReference type="PROSITE" id="PS51257">
    <property type="entry name" value="PROKAR_LIPOPROTEIN"/>
    <property type="match status" value="1"/>
</dbReference>
<protein>
    <submittedName>
        <fullName evidence="7">OmpA family protein</fullName>
    </submittedName>
</protein>
<dbReference type="InterPro" id="IPR011050">
    <property type="entry name" value="Pectin_lyase_fold/virulence"/>
</dbReference>
<dbReference type="InterPro" id="IPR006664">
    <property type="entry name" value="OMP_bac"/>
</dbReference>
<dbReference type="InterPro" id="IPR050330">
    <property type="entry name" value="Bact_OuterMem_StrucFunc"/>
</dbReference>
<dbReference type="PROSITE" id="PS51123">
    <property type="entry name" value="OMPA_2"/>
    <property type="match status" value="1"/>
</dbReference>
<dbReference type="Gene3D" id="3.30.1330.60">
    <property type="entry name" value="OmpA-like domain"/>
    <property type="match status" value="1"/>
</dbReference>
<keyword evidence="5" id="KW-0732">Signal</keyword>
<evidence type="ECO:0000256" key="4">
    <source>
        <dbReference type="PROSITE-ProRule" id="PRU00473"/>
    </source>
</evidence>
<dbReference type="PANTHER" id="PTHR30329:SF21">
    <property type="entry name" value="LIPOPROTEIN YIAD-RELATED"/>
    <property type="match status" value="1"/>
</dbReference>
<evidence type="ECO:0000256" key="1">
    <source>
        <dbReference type="ARBA" id="ARBA00004442"/>
    </source>
</evidence>
<organism evidence="7 8">
    <name type="scientific">Vitreoscilla massiliensis</name>
    <dbReference type="NCBI Taxonomy" id="1689272"/>
    <lineage>
        <taxon>Bacteria</taxon>
        <taxon>Pseudomonadati</taxon>
        <taxon>Pseudomonadota</taxon>
        <taxon>Betaproteobacteria</taxon>
        <taxon>Neisseriales</taxon>
        <taxon>Neisseriaceae</taxon>
        <taxon>Vitreoscilla</taxon>
    </lineage>
</organism>
<sequence>MMKAFTLSNLCWLSLLALVACSDAQDQAAPAATATHASSAASSASAHSTSSTTTLAIPHIPAIVIPDFIGVTEQQLQFEQAMPVALKNVAGIKVYPARCDQQQLINSNGSISQYSSDHATQINQQGVLSVNKDGSGTSTDANMTMEVQADGSGTVVSKSSDDASGITLTVNADGSGTYVGPEGTMTIDGQGGGTWVGKLGSITINADGSGTWTGEQEVVEIQANGAGNWTGSQMQTNLGDGTGTVGPDEKPVKMAPWPLVPKVGKLPLLNKLHMPGQVCGYIISLDDQVLFDFDQAQIRADAANILKQLATALKQINAAGIEIRGHTDSKGSDAYNQTLSENRAQAVLKALQQQTPLNNIQAHGFGESLPVVPNEVDGKDSPSNRQLNRRVEIFVRTS</sequence>
<keyword evidence="8" id="KW-1185">Reference proteome</keyword>
<keyword evidence="3" id="KW-0998">Cell outer membrane</keyword>
<dbReference type="CDD" id="cd07185">
    <property type="entry name" value="OmpA_C-like"/>
    <property type="match status" value="1"/>
</dbReference>
<proteinExistence type="predicted"/>
<name>A0ABY4E6W8_9NEIS</name>
<dbReference type="RefSeq" id="WP_082625469.1">
    <property type="nucleotide sequence ID" value="NZ_CABKVG010000004.1"/>
</dbReference>
<dbReference type="PRINTS" id="PR01021">
    <property type="entry name" value="OMPADOMAIN"/>
</dbReference>
<dbReference type="SUPFAM" id="SSF51126">
    <property type="entry name" value="Pectin lyase-like"/>
    <property type="match status" value="1"/>
</dbReference>
<evidence type="ECO:0000256" key="3">
    <source>
        <dbReference type="ARBA" id="ARBA00023237"/>
    </source>
</evidence>
<evidence type="ECO:0000313" key="8">
    <source>
        <dbReference type="Proteomes" id="UP000832011"/>
    </source>
</evidence>
<dbReference type="SUPFAM" id="SSF103088">
    <property type="entry name" value="OmpA-like"/>
    <property type="match status" value="1"/>
</dbReference>
<dbReference type="PANTHER" id="PTHR30329">
    <property type="entry name" value="STATOR ELEMENT OF FLAGELLAR MOTOR COMPLEX"/>
    <property type="match status" value="1"/>
</dbReference>
<evidence type="ECO:0000256" key="2">
    <source>
        <dbReference type="ARBA" id="ARBA00023136"/>
    </source>
</evidence>
<gene>
    <name evidence="7" type="ORF">LVJ82_09285</name>
</gene>
<feature type="chain" id="PRO_5045817890" evidence="5">
    <location>
        <begin position="29"/>
        <end position="398"/>
    </location>
</feature>
<feature type="signal peptide" evidence="5">
    <location>
        <begin position="1"/>
        <end position="28"/>
    </location>
</feature>
<dbReference type="InterPro" id="IPR006665">
    <property type="entry name" value="OmpA-like"/>
</dbReference>
<evidence type="ECO:0000313" key="7">
    <source>
        <dbReference type="EMBL" id="UOO91130.1"/>
    </source>
</evidence>
<dbReference type="InterPro" id="IPR036737">
    <property type="entry name" value="OmpA-like_sf"/>
</dbReference>
<reference evidence="7 8" key="1">
    <citation type="journal article" date="2022" name="Res Sq">
        <title>Evolution of multicellular longitudinally dividing oral cavity symbionts (Neisseriaceae).</title>
        <authorList>
            <person name="Nyongesa S."/>
            <person name="Weber P."/>
            <person name="Bernet E."/>
            <person name="Pullido F."/>
            <person name="Nieckarz M."/>
            <person name="Delaby M."/>
            <person name="Nieves C."/>
            <person name="Viehboeck T."/>
            <person name="Krause N."/>
            <person name="Rivera-Millot A."/>
            <person name="Nakamura A."/>
            <person name="Vischer N."/>
            <person name="VanNieuwenhze M."/>
            <person name="Brun Y."/>
            <person name="Cava F."/>
            <person name="Bulgheresi S."/>
            <person name="Veyrier F."/>
        </authorList>
    </citation>
    <scope>NUCLEOTIDE SEQUENCE [LARGE SCALE GENOMIC DNA]</scope>
    <source>
        <strain evidence="7 8">SN4</strain>
    </source>
</reference>
<evidence type="ECO:0000259" key="6">
    <source>
        <dbReference type="PROSITE" id="PS51123"/>
    </source>
</evidence>
<comment type="subcellular location">
    <subcellularLocation>
        <location evidence="1">Cell outer membrane</location>
    </subcellularLocation>
</comment>
<keyword evidence="2 4" id="KW-0472">Membrane</keyword>
<evidence type="ECO:0000256" key="5">
    <source>
        <dbReference type="SAM" id="SignalP"/>
    </source>
</evidence>
<dbReference type="EMBL" id="CP091511">
    <property type="protein sequence ID" value="UOO91130.1"/>
    <property type="molecule type" value="Genomic_DNA"/>
</dbReference>
<dbReference type="Pfam" id="PF00691">
    <property type="entry name" value="OmpA"/>
    <property type="match status" value="1"/>
</dbReference>
<feature type="domain" description="OmpA-like" evidence="6">
    <location>
        <begin position="278"/>
        <end position="398"/>
    </location>
</feature>
<accession>A0ABY4E6W8</accession>